<dbReference type="Gene3D" id="3.90.76.10">
    <property type="entry name" value="Dipeptide-binding Protein, Domain 1"/>
    <property type="match status" value="1"/>
</dbReference>
<dbReference type="Pfam" id="PF00496">
    <property type="entry name" value="SBP_bac_5"/>
    <property type="match status" value="1"/>
</dbReference>
<gene>
    <name evidence="8" type="ORF">ENS59_07085</name>
</gene>
<reference evidence="8" key="1">
    <citation type="journal article" date="2020" name="mSystems">
        <title>Genome- and Community-Level Interaction Insights into Carbon Utilization and Element Cycling Functions of Hydrothermarchaeota in Hydrothermal Sediment.</title>
        <authorList>
            <person name="Zhou Z."/>
            <person name="Liu Y."/>
            <person name="Xu W."/>
            <person name="Pan J."/>
            <person name="Luo Z.H."/>
            <person name="Li M."/>
        </authorList>
    </citation>
    <scope>NUCLEOTIDE SEQUENCE [LARGE SCALE GENOMIC DNA]</scope>
    <source>
        <strain evidence="8">SpSt-503</strain>
    </source>
</reference>
<evidence type="ECO:0000256" key="5">
    <source>
        <dbReference type="SAM" id="MobiDB-lite"/>
    </source>
</evidence>
<feature type="signal peptide" evidence="6">
    <location>
        <begin position="1"/>
        <end position="23"/>
    </location>
</feature>
<dbReference type="GO" id="GO:0030288">
    <property type="term" value="C:outer membrane-bounded periplasmic space"/>
    <property type="evidence" value="ECO:0007669"/>
    <property type="project" value="UniProtKB-ARBA"/>
</dbReference>
<protein>
    <submittedName>
        <fullName evidence="8">Peptide ABC transporter substrate-binding protein</fullName>
    </submittedName>
</protein>
<dbReference type="Gene3D" id="3.40.190.10">
    <property type="entry name" value="Periplasmic binding protein-like II"/>
    <property type="match status" value="1"/>
</dbReference>
<feature type="compositionally biased region" description="Polar residues" evidence="5">
    <location>
        <begin position="25"/>
        <end position="48"/>
    </location>
</feature>
<dbReference type="PANTHER" id="PTHR30290:SF10">
    <property type="entry name" value="PERIPLASMIC OLIGOPEPTIDE-BINDING PROTEIN-RELATED"/>
    <property type="match status" value="1"/>
</dbReference>
<proteinExistence type="inferred from homology"/>
<dbReference type="EMBL" id="DSVL01000216">
    <property type="protein sequence ID" value="HFH29262.1"/>
    <property type="molecule type" value="Genomic_DNA"/>
</dbReference>
<comment type="similarity">
    <text evidence="2">Belongs to the bacterial solute-binding protein 5 family.</text>
</comment>
<keyword evidence="3" id="KW-0813">Transport</keyword>
<dbReference type="CDD" id="cd08504">
    <property type="entry name" value="PBP2_OppA"/>
    <property type="match status" value="1"/>
</dbReference>
<dbReference type="GO" id="GO:1904680">
    <property type="term" value="F:peptide transmembrane transporter activity"/>
    <property type="evidence" value="ECO:0007669"/>
    <property type="project" value="TreeGrafter"/>
</dbReference>
<feature type="chain" id="PRO_5028347307" evidence="6">
    <location>
        <begin position="24"/>
        <end position="573"/>
    </location>
</feature>
<accession>A0A7C3I6P6</accession>
<dbReference type="GO" id="GO:0015833">
    <property type="term" value="P:peptide transport"/>
    <property type="evidence" value="ECO:0007669"/>
    <property type="project" value="TreeGrafter"/>
</dbReference>
<dbReference type="GO" id="GO:0043190">
    <property type="term" value="C:ATP-binding cassette (ABC) transporter complex"/>
    <property type="evidence" value="ECO:0007669"/>
    <property type="project" value="InterPro"/>
</dbReference>
<dbReference type="InterPro" id="IPR000914">
    <property type="entry name" value="SBP_5_dom"/>
</dbReference>
<evidence type="ECO:0000313" key="8">
    <source>
        <dbReference type="EMBL" id="HFH29262.1"/>
    </source>
</evidence>
<comment type="caution">
    <text evidence="8">The sequence shown here is derived from an EMBL/GenBank/DDBJ whole genome shotgun (WGS) entry which is preliminary data.</text>
</comment>
<dbReference type="InterPro" id="IPR039424">
    <property type="entry name" value="SBP_5"/>
</dbReference>
<feature type="domain" description="Solute-binding protein family 5" evidence="7">
    <location>
        <begin position="113"/>
        <end position="476"/>
    </location>
</feature>
<evidence type="ECO:0000256" key="1">
    <source>
        <dbReference type="ARBA" id="ARBA00004196"/>
    </source>
</evidence>
<evidence type="ECO:0000256" key="2">
    <source>
        <dbReference type="ARBA" id="ARBA00005695"/>
    </source>
</evidence>
<organism evidence="8">
    <name type="scientific">Gracilinema caldarium</name>
    <dbReference type="NCBI Taxonomy" id="215591"/>
    <lineage>
        <taxon>Bacteria</taxon>
        <taxon>Pseudomonadati</taxon>
        <taxon>Spirochaetota</taxon>
        <taxon>Spirochaetia</taxon>
        <taxon>Spirochaetales</taxon>
        <taxon>Breznakiellaceae</taxon>
        <taxon>Gracilinema</taxon>
    </lineage>
</organism>
<evidence type="ECO:0000256" key="3">
    <source>
        <dbReference type="ARBA" id="ARBA00022448"/>
    </source>
</evidence>
<keyword evidence="4 6" id="KW-0732">Signal</keyword>
<dbReference type="PROSITE" id="PS51257">
    <property type="entry name" value="PROKAR_LIPOPROTEIN"/>
    <property type="match status" value="1"/>
</dbReference>
<dbReference type="PANTHER" id="PTHR30290">
    <property type="entry name" value="PERIPLASMIC BINDING COMPONENT OF ABC TRANSPORTER"/>
    <property type="match status" value="1"/>
</dbReference>
<dbReference type="AlphaFoldDB" id="A0A7C3I6P6"/>
<feature type="region of interest" description="Disordered" evidence="5">
    <location>
        <begin position="25"/>
        <end position="68"/>
    </location>
</feature>
<sequence>MNISRILCVSALTIAMFSSCVSNQSGTTVPQPELSNSPETKDQAQGTEETAPDQPLSPMAQGRPDPRDKEELTVAFSSGAIQLDPRKSFLASEAQLFTGLYEGLFSYNPLTLEPIPAAAESWKLSHDKKTWTFTLRSNARYWNGDRLTSEHFRDAWISLLDPAGNSPYSSLFDIIAGAKEYRTGQITDPGQVGIECPNDKTLVVHLNAPAAFFPSMLCHHSFNPIHPSMLGITDWSKQAPISNGPYYLVEQQADRLVFAKNELYWDAKRVAIKKIIIRFTKDGAEAASLWNSGEARWVAGDVDLEALQDRSGIVVNAMFATYYFYIRSSQAPWNDSRLRQALSLALPWDTIRQGYYLPAETLIYPIPGYPKPKGLSETNLEKAKELLAEAGFPKGVGMPTLVIKISQSKEAYRIASLMAAAWKEALGIPVDIKVTPYDAYIDELKKDDYVVGSSTWIGDFADPYTFLQMWRRDSNLNDARLNDPVYESLMDQSMQEEGEVRWETLSQAEEQLLQGGTVLPIAYTPALNIIDMNEIDGWYPNPLDIHPFKYLGYASFRALPGVAWGPIHQKNNL</sequence>
<name>A0A7C3I6P6_9SPIR</name>
<dbReference type="PIRSF" id="PIRSF002741">
    <property type="entry name" value="MppA"/>
    <property type="match status" value="1"/>
</dbReference>
<evidence type="ECO:0000256" key="6">
    <source>
        <dbReference type="SAM" id="SignalP"/>
    </source>
</evidence>
<dbReference type="Gene3D" id="3.10.105.10">
    <property type="entry name" value="Dipeptide-binding Protein, Domain 3"/>
    <property type="match status" value="1"/>
</dbReference>
<dbReference type="SUPFAM" id="SSF53850">
    <property type="entry name" value="Periplasmic binding protein-like II"/>
    <property type="match status" value="1"/>
</dbReference>
<evidence type="ECO:0000256" key="4">
    <source>
        <dbReference type="ARBA" id="ARBA00022729"/>
    </source>
</evidence>
<comment type="subcellular location">
    <subcellularLocation>
        <location evidence="1">Cell envelope</location>
    </subcellularLocation>
</comment>
<evidence type="ECO:0000259" key="7">
    <source>
        <dbReference type="Pfam" id="PF00496"/>
    </source>
</evidence>
<dbReference type="InterPro" id="IPR030678">
    <property type="entry name" value="Peptide/Ni-bd"/>
</dbReference>